<comment type="caution">
    <text evidence="2">The sequence shown here is derived from an EMBL/GenBank/DDBJ whole genome shotgun (WGS) entry which is preliminary data.</text>
</comment>
<feature type="transmembrane region" description="Helical" evidence="1">
    <location>
        <begin position="20"/>
        <end position="39"/>
    </location>
</feature>
<proteinExistence type="predicted"/>
<dbReference type="Proteomes" id="UP000295707">
    <property type="component" value="Unassembled WGS sequence"/>
</dbReference>
<evidence type="ECO:0000313" key="3">
    <source>
        <dbReference type="Proteomes" id="UP000295707"/>
    </source>
</evidence>
<gene>
    <name evidence="2" type="ORF">DFR30_2846</name>
</gene>
<dbReference type="RefSeq" id="WP_132974275.1">
    <property type="nucleotide sequence ID" value="NZ_SMFX01000001.1"/>
</dbReference>
<evidence type="ECO:0008006" key="4">
    <source>
        <dbReference type="Google" id="ProtNLM"/>
    </source>
</evidence>
<reference evidence="2 3" key="1">
    <citation type="submission" date="2019-03" db="EMBL/GenBank/DDBJ databases">
        <title>Genomic Encyclopedia of Type Strains, Phase IV (KMG-IV): sequencing the most valuable type-strain genomes for metagenomic binning, comparative biology and taxonomic classification.</title>
        <authorList>
            <person name="Goeker M."/>
        </authorList>
    </citation>
    <scope>NUCLEOTIDE SEQUENCE [LARGE SCALE GENOMIC DNA]</scope>
    <source>
        <strain evidence="2 3">DSM 19610</strain>
    </source>
</reference>
<sequence>MTRESLPARGLGLLERAPVILNIISLLVLLLAGCSSVAVRNPVKMSGNDNKVVINYCIKSSARMNIIDKTLSSEENRRLFERNIEAAVEDIHDYVDSNALELPFFKFSELPTCNLALQSVTPDASLFLTLELSGYGSIKEKWKKVLIGTGAIEAVVQGVVVGSATQNVWLGLGVAAEEMTSEYLTWNGVDWVLGETFAPVTLEGRMITIKTRKVVWEDSYFVAKNNDELRKLGKEEKADKTRQLEASLHKVERKLISRLNDYLAKDVLQKPLGSPP</sequence>
<keyword evidence="1" id="KW-1133">Transmembrane helix</keyword>
<accession>A0A4R1HFP9</accession>
<keyword evidence="3" id="KW-1185">Reference proteome</keyword>
<name>A0A4R1HFP9_9GAMM</name>
<dbReference type="EMBL" id="SMFX01000001">
    <property type="protein sequence ID" value="TCK19533.1"/>
    <property type="molecule type" value="Genomic_DNA"/>
</dbReference>
<evidence type="ECO:0000256" key="1">
    <source>
        <dbReference type="SAM" id="Phobius"/>
    </source>
</evidence>
<keyword evidence="1" id="KW-0472">Membrane</keyword>
<keyword evidence="1" id="KW-0812">Transmembrane</keyword>
<protein>
    <recommendedName>
        <fullName evidence="4">Lipoprotein</fullName>
    </recommendedName>
</protein>
<dbReference type="PROSITE" id="PS51257">
    <property type="entry name" value="PROKAR_LIPOPROTEIN"/>
    <property type="match status" value="1"/>
</dbReference>
<dbReference type="AlphaFoldDB" id="A0A4R1HFP9"/>
<evidence type="ECO:0000313" key="2">
    <source>
        <dbReference type="EMBL" id="TCK19533.1"/>
    </source>
</evidence>
<organism evidence="2 3">
    <name type="scientific">Thiogranum longum</name>
    <dbReference type="NCBI Taxonomy" id="1537524"/>
    <lineage>
        <taxon>Bacteria</taxon>
        <taxon>Pseudomonadati</taxon>
        <taxon>Pseudomonadota</taxon>
        <taxon>Gammaproteobacteria</taxon>
        <taxon>Chromatiales</taxon>
        <taxon>Ectothiorhodospiraceae</taxon>
        <taxon>Thiogranum</taxon>
    </lineage>
</organism>